<evidence type="ECO:0000313" key="2">
    <source>
        <dbReference type="EMBL" id="CAE7564781.1"/>
    </source>
</evidence>
<evidence type="ECO:0000256" key="1">
    <source>
        <dbReference type="SAM" id="MobiDB-lite"/>
    </source>
</evidence>
<dbReference type="PROSITE" id="PS00141">
    <property type="entry name" value="ASP_PROTEASE"/>
    <property type="match status" value="1"/>
</dbReference>
<accession>A0A812UGN6</accession>
<dbReference type="GO" id="GO:0006508">
    <property type="term" value="P:proteolysis"/>
    <property type="evidence" value="ECO:0007669"/>
    <property type="project" value="InterPro"/>
</dbReference>
<dbReference type="InterPro" id="IPR001969">
    <property type="entry name" value="Aspartic_peptidase_AS"/>
</dbReference>
<dbReference type="EMBL" id="CAJNJA010026797">
    <property type="protein sequence ID" value="CAE7564781.1"/>
    <property type="molecule type" value="Genomic_DNA"/>
</dbReference>
<evidence type="ECO:0000313" key="3">
    <source>
        <dbReference type="Proteomes" id="UP000601435"/>
    </source>
</evidence>
<feature type="region of interest" description="Disordered" evidence="1">
    <location>
        <begin position="146"/>
        <end position="224"/>
    </location>
</feature>
<protein>
    <submittedName>
        <fullName evidence="2">Uncharacterized protein</fullName>
    </submittedName>
</protein>
<organism evidence="2 3">
    <name type="scientific">Symbiodinium necroappetens</name>
    <dbReference type="NCBI Taxonomy" id="1628268"/>
    <lineage>
        <taxon>Eukaryota</taxon>
        <taxon>Sar</taxon>
        <taxon>Alveolata</taxon>
        <taxon>Dinophyceae</taxon>
        <taxon>Suessiales</taxon>
        <taxon>Symbiodiniaceae</taxon>
        <taxon>Symbiodinium</taxon>
    </lineage>
</organism>
<sequence length="571" mass="62729">MADNADRSQVPSWDGSARTWRRYTREVAWWVTSTPSHKRRYCASKLLSRLSGPARLLAMSWSRLSFDSENGTKVLLQRLAASPLVRRTLPNAAAICQQYFSFRRNPSESIGNFLVRETLVHEEFVEAIIRLHEEKVGISQEARDFGLPAESDGDWREWNDASWTTDSPEHRPPGEGAEGQDGTEPPVAAPGSSPSHRGDGDAPLPREPAEAAPQADQAEVPREAVDEMSVADSFILGVLRGWRLLQAAGLSAEEKRDILSSTKNSLDYEVVAAALQSLWDDQLLGHRNHSGHGTYSLNYAAPTDDSYDAYPITSGGQRACMALGFKGKGKPKGGYQATMDDPSLYYQFKGKGKGKSKKGYWSEAQAAWTKGKQKGKGKGKDPLRTVNAYSNEYFIGGLELRDRFDLNSTSMASSSPSTAMLDSGATASAAPEAVVQSLVTAVLAQDRQARIELDQASRPYFRFGNGKWGRALCRVIIQSRASGHLRSFALYTLPNPAEYYQAQFDKSTLVPILIGMDFIGPEGVGMLIDFATGLAMFTKESSPEIFQLDVNSKGHYTLDLVQYLARGHKVV</sequence>
<reference evidence="2" key="1">
    <citation type="submission" date="2021-02" db="EMBL/GenBank/DDBJ databases">
        <authorList>
            <person name="Dougan E. K."/>
            <person name="Rhodes N."/>
            <person name="Thang M."/>
            <person name="Chan C."/>
        </authorList>
    </citation>
    <scope>NUCLEOTIDE SEQUENCE</scope>
</reference>
<dbReference type="GO" id="GO:0004190">
    <property type="term" value="F:aspartic-type endopeptidase activity"/>
    <property type="evidence" value="ECO:0007669"/>
    <property type="project" value="InterPro"/>
</dbReference>
<dbReference type="OrthoDB" id="444340at2759"/>
<proteinExistence type="predicted"/>
<feature type="non-terminal residue" evidence="2">
    <location>
        <position position="571"/>
    </location>
</feature>
<name>A0A812UGN6_9DINO</name>
<keyword evidence="3" id="KW-1185">Reference proteome</keyword>
<dbReference type="Proteomes" id="UP000601435">
    <property type="component" value="Unassembled WGS sequence"/>
</dbReference>
<dbReference type="AlphaFoldDB" id="A0A812UGN6"/>
<gene>
    <name evidence="2" type="ORF">SNEC2469_LOCUS16357</name>
</gene>
<comment type="caution">
    <text evidence="2">The sequence shown here is derived from an EMBL/GenBank/DDBJ whole genome shotgun (WGS) entry which is preliminary data.</text>
</comment>